<dbReference type="Pfam" id="PF07505">
    <property type="entry name" value="DUF5131"/>
    <property type="match status" value="1"/>
</dbReference>
<evidence type="ECO:0000313" key="1">
    <source>
        <dbReference type="EMBL" id="KKN24504.1"/>
    </source>
</evidence>
<protein>
    <recommendedName>
        <fullName evidence="2">Radical SAM core domain-containing protein</fullName>
    </recommendedName>
</protein>
<proteinExistence type="predicted"/>
<dbReference type="InterPro" id="IPR011101">
    <property type="entry name" value="DUF5131"/>
</dbReference>
<reference evidence="1" key="1">
    <citation type="journal article" date="2015" name="Nature">
        <title>Complex archaea that bridge the gap between prokaryotes and eukaryotes.</title>
        <authorList>
            <person name="Spang A."/>
            <person name="Saw J.H."/>
            <person name="Jorgensen S.L."/>
            <person name="Zaremba-Niedzwiedzka K."/>
            <person name="Martijn J."/>
            <person name="Lind A.E."/>
            <person name="van Eijk R."/>
            <person name="Schleper C."/>
            <person name="Guy L."/>
            <person name="Ettema T.J."/>
        </authorList>
    </citation>
    <scope>NUCLEOTIDE SEQUENCE</scope>
</reference>
<evidence type="ECO:0008006" key="2">
    <source>
        <dbReference type="Google" id="ProtNLM"/>
    </source>
</evidence>
<dbReference type="AlphaFoldDB" id="A0A0F9P350"/>
<gene>
    <name evidence="1" type="ORF">LCGC14_0894440</name>
</gene>
<comment type="caution">
    <text evidence="1">The sequence shown here is derived from an EMBL/GenBank/DDBJ whole genome shotgun (WGS) entry which is preliminary data.</text>
</comment>
<dbReference type="EMBL" id="LAZR01002879">
    <property type="protein sequence ID" value="KKN24504.1"/>
    <property type="molecule type" value="Genomic_DNA"/>
</dbReference>
<accession>A0A0F9P350</accession>
<sequence>MNRTKIQWCQNPNGTQGYTWNPITGCLNGCGYCWARGLANGRLKNRMLGNPRLAGYDADNMTADQKQILLDPFYPRFWESRLGDRSLFQAKPRGIFAVSMGDLFGKGVPTEWTDRVMDQIRIHRQHRFYLLTKQPQNLPRSSSYFPDNAWVGASVTSVPDLIYATKHLHFIEAPVKYISYEPMLEYDGTPRLTEGLLRHAGVSWIILGAQTKPTVQPDIEWVRQIVAAADAAGIPVFLKDSLRPLRDKTGILLTKDSEGYNTLRQEMPK</sequence>
<name>A0A0F9P350_9ZZZZ</name>
<organism evidence="1">
    <name type="scientific">marine sediment metagenome</name>
    <dbReference type="NCBI Taxonomy" id="412755"/>
    <lineage>
        <taxon>unclassified sequences</taxon>
        <taxon>metagenomes</taxon>
        <taxon>ecological metagenomes</taxon>
    </lineage>
</organism>